<evidence type="ECO:0000256" key="3">
    <source>
        <dbReference type="ARBA" id="ARBA00008178"/>
    </source>
</evidence>
<evidence type="ECO:0000256" key="4">
    <source>
        <dbReference type="ARBA" id="ARBA00011990"/>
    </source>
</evidence>
<reference evidence="11" key="1">
    <citation type="submission" date="2017-02" db="UniProtKB">
        <authorList>
            <consortium name="WormBaseParasite"/>
        </authorList>
    </citation>
    <scope>IDENTIFICATION</scope>
</reference>
<evidence type="ECO:0000256" key="2">
    <source>
        <dbReference type="ARBA" id="ARBA00001911"/>
    </source>
</evidence>
<dbReference type="InterPro" id="IPR036291">
    <property type="entry name" value="NAD(P)-bd_dom_sf"/>
</dbReference>
<dbReference type="Gene3D" id="3.40.50.720">
    <property type="entry name" value="NAD(P)-binding Rossmann-like Domain"/>
    <property type="match status" value="1"/>
</dbReference>
<dbReference type="Proteomes" id="UP000267096">
    <property type="component" value="Unassembled WGS sequence"/>
</dbReference>
<dbReference type="Pfam" id="PF16363">
    <property type="entry name" value="GDP_Man_Dehyd"/>
    <property type="match status" value="1"/>
</dbReference>
<dbReference type="WBParaSite" id="ASIM_0001363001-mRNA-1">
    <property type="protein sequence ID" value="ASIM_0001363001-mRNA-1"/>
    <property type="gene ID" value="ASIM_0001363001"/>
</dbReference>
<feature type="domain" description="NAD(P)-binding" evidence="8">
    <location>
        <begin position="17"/>
        <end position="326"/>
    </location>
</feature>
<organism evidence="11">
    <name type="scientific">Anisakis simplex</name>
    <name type="common">Herring worm</name>
    <dbReference type="NCBI Taxonomy" id="6269"/>
    <lineage>
        <taxon>Eukaryota</taxon>
        <taxon>Metazoa</taxon>
        <taxon>Ecdysozoa</taxon>
        <taxon>Nematoda</taxon>
        <taxon>Chromadorea</taxon>
        <taxon>Rhabditida</taxon>
        <taxon>Spirurina</taxon>
        <taxon>Ascaridomorpha</taxon>
        <taxon>Ascaridoidea</taxon>
        <taxon>Anisakidae</taxon>
        <taxon>Anisakis</taxon>
        <taxon>Anisakis simplex complex</taxon>
    </lineage>
</organism>
<evidence type="ECO:0000256" key="6">
    <source>
        <dbReference type="ARBA" id="ARBA00023239"/>
    </source>
</evidence>
<dbReference type="InterPro" id="IPR016040">
    <property type="entry name" value="NAD(P)-bd_dom"/>
</dbReference>
<keyword evidence="6" id="KW-0456">Lyase</keyword>
<dbReference type="CDD" id="cd05246">
    <property type="entry name" value="dTDP_GD_SDR_e"/>
    <property type="match status" value="1"/>
</dbReference>
<dbReference type="SUPFAM" id="SSF51735">
    <property type="entry name" value="NAD(P)-binding Rossmann-fold domains"/>
    <property type="match status" value="1"/>
</dbReference>
<dbReference type="EMBL" id="UYRR01031305">
    <property type="protein sequence ID" value="VDK48825.1"/>
    <property type="molecule type" value="Genomic_DNA"/>
</dbReference>
<evidence type="ECO:0000313" key="10">
    <source>
        <dbReference type="Proteomes" id="UP000267096"/>
    </source>
</evidence>
<evidence type="ECO:0000256" key="1">
    <source>
        <dbReference type="ARBA" id="ARBA00001539"/>
    </source>
</evidence>
<sequence>MATASDTQVRTKPHSVLITGGCGFIGSNFINYIFEKWHSTRIVNIDKLEYGASEDHIVSSVANSERYTFVNGTIRNMDLIIDLLNEHQIDTVINFAAITHVDESYTDRLHTIDENILSTTTLLEALTFHYHNLRRFVHISTDEVYGDSKDDRTAKSEMSLPNPTNPYAASKAACELIINAYWHSYKIPYVMVRMNNVYGPRQASSKLIPKFTALAIEKKPYPLMGDGQHTRNWMYVDDCAEAVRRITESGRLGETYNIGTDFEKCNYDLTVQIHQTVAKLLNRPQTVPTFRYIPDRPYHDRRYFIDFTKIKKELKWKCTTEFDAGLLKTIEYYVDKFKTKAEYDRESATVLKG</sequence>
<comment type="similarity">
    <text evidence="3">Belongs to the NAD(P)-dependent epimerase/dehydratase family. dTDP-glucose dehydratase subfamily.</text>
</comment>
<dbReference type="FunFam" id="3.40.50.720:FF:000304">
    <property type="entry name" value="UDP-glucose 4,6-dehydratase"/>
    <property type="match status" value="1"/>
</dbReference>
<evidence type="ECO:0000256" key="5">
    <source>
        <dbReference type="ARBA" id="ARBA00023027"/>
    </source>
</evidence>
<dbReference type="OrthoDB" id="16464at2759"/>
<evidence type="ECO:0000256" key="7">
    <source>
        <dbReference type="ARBA" id="ARBA00067702"/>
    </source>
</evidence>
<evidence type="ECO:0000313" key="11">
    <source>
        <dbReference type="WBParaSite" id="ASIM_0001363001-mRNA-1"/>
    </source>
</evidence>
<protein>
    <recommendedName>
        <fullName evidence="7">dTDP-D-glucose 4,6-dehydratase</fullName>
        <ecNumber evidence="4">4.2.1.46</ecNumber>
    </recommendedName>
</protein>
<proteinExistence type="inferred from homology"/>
<accession>A0A0M3JYT9</accession>
<dbReference type="Gene3D" id="3.90.25.10">
    <property type="entry name" value="UDP-galactose 4-epimerase, domain 1"/>
    <property type="match status" value="1"/>
</dbReference>
<keyword evidence="5" id="KW-0520">NAD</keyword>
<dbReference type="GO" id="GO:0008460">
    <property type="term" value="F:dTDP-glucose 4,6-dehydratase activity"/>
    <property type="evidence" value="ECO:0007669"/>
    <property type="project" value="UniProtKB-EC"/>
</dbReference>
<gene>
    <name evidence="9" type="ORF">ASIM_LOCUS13058</name>
</gene>
<dbReference type="InterPro" id="IPR005888">
    <property type="entry name" value="dTDP_Gluc_deHydtase"/>
</dbReference>
<dbReference type="PANTHER" id="PTHR43000">
    <property type="entry name" value="DTDP-D-GLUCOSE 4,6-DEHYDRATASE-RELATED"/>
    <property type="match status" value="1"/>
</dbReference>
<dbReference type="AlphaFoldDB" id="A0A0M3JYT9"/>
<comment type="cofactor">
    <cofactor evidence="2">
        <name>NAD(+)</name>
        <dbReference type="ChEBI" id="CHEBI:57540"/>
    </cofactor>
</comment>
<comment type="catalytic activity">
    <reaction evidence="1">
        <text>dTDP-alpha-D-glucose = dTDP-4-dehydro-6-deoxy-alpha-D-glucose + H2O</text>
        <dbReference type="Rhea" id="RHEA:17221"/>
        <dbReference type="ChEBI" id="CHEBI:15377"/>
        <dbReference type="ChEBI" id="CHEBI:57477"/>
        <dbReference type="ChEBI" id="CHEBI:57649"/>
        <dbReference type="EC" id="4.2.1.46"/>
    </reaction>
</comment>
<dbReference type="GO" id="GO:0009225">
    <property type="term" value="P:nucleotide-sugar metabolic process"/>
    <property type="evidence" value="ECO:0007669"/>
    <property type="project" value="InterPro"/>
</dbReference>
<keyword evidence="10" id="KW-1185">Reference proteome</keyword>
<dbReference type="EC" id="4.2.1.46" evidence="4"/>
<reference evidence="9 10" key="2">
    <citation type="submission" date="2018-11" db="EMBL/GenBank/DDBJ databases">
        <authorList>
            <consortium name="Pathogen Informatics"/>
        </authorList>
    </citation>
    <scope>NUCLEOTIDE SEQUENCE [LARGE SCALE GENOMIC DNA]</scope>
</reference>
<evidence type="ECO:0000313" key="9">
    <source>
        <dbReference type="EMBL" id="VDK48825.1"/>
    </source>
</evidence>
<evidence type="ECO:0000259" key="8">
    <source>
        <dbReference type="Pfam" id="PF16363"/>
    </source>
</evidence>
<name>A0A0M3JYT9_ANISI</name>